<organism evidence="1">
    <name type="scientific">marine sediment metagenome</name>
    <dbReference type="NCBI Taxonomy" id="412755"/>
    <lineage>
        <taxon>unclassified sequences</taxon>
        <taxon>metagenomes</taxon>
        <taxon>ecological metagenomes</taxon>
    </lineage>
</organism>
<proteinExistence type="predicted"/>
<sequence length="110" mass="12164">MPNGRGGKSPGLLRSLEEKFGLPSLNKVAQSLESFPDAKQLKLIKDVLTVAERVSSTAPELDKVAELIREINSMPIDKLEKLEKILKRVDKILKNAPQDLLGFLSGLKEE</sequence>
<gene>
    <name evidence="1" type="ORF">S12H4_02340</name>
</gene>
<name>X1QCG2_9ZZZZ</name>
<dbReference type="AlphaFoldDB" id="X1QCG2"/>
<reference evidence="1" key="1">
    <citation type="journal article" date="2014" name="Front. Microbiol.">
        <title>High frequency of phylogenetically diverse reductive dehalogenase-homologous genes in deep subseafloor sedimentary metagenomes.</title>
        <authorList>
            <person name="Kawai M."/>
            <person name="Futagami T."/>
            <person name="Toyoda A."/>
            <person name="Takaki Y."/>
            <person name="Nishi S."/>
            <person name="Hori S."/>
            <person name="Arai W."/>
            <person name="Tsubouchi T."/>
            <person name="Morono Y."/>
            <person name="Uchiyama I."/>
            <person name="Ito T."/>
            <person name="Fujiyama A."/>
            <person name="Inagaki F."/>
            <person name="Takami H."/>
        </authorList>
    </citation>
    <scope>NUCLEOTIDE SEQUENCE</scope>
    <source>
        <strain evidence="1">Expedition CK06-06</strain>
    </source>
</reference>
<evidence type="ECO:0000313" key="1">
    <source>
        <dbReference type="EMBL" id="GAI66182.1"/>
    </source>
</evidence>
<protein>
    <submittedName>
        <fullName evidence="1">Uncharacterized protein</fullName>
    </submittedName>
</protein>
<dbReference type="EMBL" id="BARW01000564">
    <property type="protein sequence ID" value="GAI66182.1"/>
    <property type="molecule type" value="Genomic_DNA"/>
</dbReference>
<comment type="caution">
    <text evidence="1">The sequence shown here is derived from an EMBL/GenBank/DDBJ whole genome shotgun (WGS) entry which is preliminary data.</text>
</comment>
<accession>X1QCG2</accession>